<evidence type="ECO:0000259" key="1">
    <source>
        <dbReference type="Pfam" id="PF07969"/>
    </source>
</evidence>
<proteinExistence type="predicted"/>
<dbReference type="Gene3D" id="2.30.40.10">
    <property type="entry name" value="Urease, subunit C, domain 1"/>
    <property type="match status" value="1"/>
</dbReference>
<keyword evidence="3" id="KW-1185">Reference proteome</keyword>
<dbReference type="PANTHER" id="PTHR22642:SF21">
    <property type="entry name" value="PERIPLASMIC PROTEIN"/>
    <property type="match status" value="1"/>
</dbReference>
<evidence type="ECO:0000313" key="3">
    <source>
        <dbReference type="Proteomes" id="UP000679335"/>
    </source>
</evidence>
<dbReference type="RefSeq" id="WP_208196736.1">
    <property type="nucleotide sequence ID" value="NZ_CP076023.1"/>
</dbReference>
<gene>
    <name evidence="2" type="ORF">KKR89_00345</name>
</gene>
<dbReference type="Proteomes" id="UP000679335">
    <property type="component" value="Chromosome"/>
</dbReference>
<evidence type="ECO:0000313" key="2">
    <source>
        <dbReference type="EMBL" id="QWC16172.1"/>
    </source>
</evidence>
<feature type="domain" description="Amidohydrolase 3" evidence="1">
    <location>
        <begin position="60"/>
        <end position="534"/>
    </location>
</feature>
<sequence>MSKPDADLILTGGRITTLSTDPAVPGEVTALAVRDGKVLAIGGDAEIEALASSATRRIRLDGARVVPGLVDSHVHFVRAGRTWNDEVRWEDVYDLEDGLAALTARAQAVGPGAWIRVIGGWDEAQFRQGRGPTRDELDRACPENPVYVQMQYTYAVLNSRGWEELGIDEAAVAGSPAPGGFERDADGALTGRAAGLPLMTWFYRRLPAPDFEEQVASTAALSREFARLGMTGAVDGGGVNTGPEAYGPVYEAWRRGLLTTRVRLFKHATRQGTEAEDYAGYMRFNTPRLGDDLLRFSGIGEVLMYRTHDRIAEPADYGVEAMQETRDVLLECAAKGWTVQIHVHQREFFLKLLDLWEEIDAIHSIRDLRWGFVHAESTYVEDIERLKRLGAGVLFQSLLRLNGEGAIAVWGAERVARSPEMRDLWDAGVPIALGSDAMRVASYNPFSSLEWFLTGLTVRGTRTLDDRHLLSREEALRGYSAAAAWFTHEEDVRGPLVPGMQADLAVLSDDYFTMPVDQIHTLTSELTLLGGEVVWDSGALDVPS</sequence>
<name>A0ABX8GJX2_9CELL</name>
<dbReference type="EMBL" id="CP076023">
    <property type="protein sequence ID" value="QWC16172.1"/>
    <property type="molecule type" value="Genomic_DNA"/>
</dbReference>
<dbReference type="Gene3D" id="3.10.310.70">
    <property type="match status" value="1"/>
</dbReference>
<dbReference type="InterPro" id="IPR011059">
    <property type="entry name" value="Metal-dep_hydrolase_composite"/>
</dbReference>
<protein>
    <submittedName>
        <fullName evidence="2">Amidohydrolase</fullName>
    </submittedName>
</protein>
<dbReference type="InterPro" id="IPR013108">
    <property type="entry name" value="Amidohydro_3"/>
</dbReference>
<dbReference type="PANTHER" id="PTHR22642">
    <property type="entry name" value="IMIDAZOLONEPROPIONASE"/>
    <property type="match status" value="1"/>
</dbReference>
<accession>A0ABX8GJX2</accession>
<dbReference type="Gene3D" id="3.20.20.140">
    <property type="entry name" value="Metal-dependent hydrolases"/>
    <property type="match status" value="1"/>
</dbReference>
<dbReference type="SUPFAM" id="SSF51556">
    <property type="entry name" value="Metallo-dependent hydrolases"/>
    <property type="match status" value="1"/>
</dbReference>
<reference evidence="2 3" key="1">
    <citation type="submission" date="2021-05" db="EMBL/GenBank/DDBJ databases">
        <title>Novel species in genus Cellulomonas.</title>
        <authorList>
            <person name="Zhang G."/>
        </authorList>
    </citation>
    <scope>NUCLEOTIDE SEQUENCE [LARGE SCALE GENOMIC DNA]</scope>
    <source>
        <strain evidence="3">zg-ZUI157</strain>
    </source>
</reference>
<dbReference type="Pfam" id="PF07969">
    <property type="entry name" value="Amidohydro_3"/>
    <property type="match status" value="1"/>
</dbReference>
<dbReference type="InterPro" id="IPR032466">
    <property type="entry name" value="Metal_Hydrolase"/>
</dbReference>
<dbReference type="SUPFAM" id="SSF51338">
    <property type="entry name" value="Composite domain of metallo-dependent hydrolases"/>
    <property type="match status" value="1"/>
</dbReference>
<organism evidence="2 3">
    <name type="scientific">Cellulomonas dongxiuzhuiae</name>
    <dbReference type="NCBI Taxonomy" id="2819979"/>
    <lineage>
        <taxon>Bacteria</taxon>
        <taxon>Bacillati</taxon>
        <taxon>Actinomycetota</taxon>
        <taxon>Actinomycetes</taxon>
        <taxon>Micrococcales</taxon>
        <taxon>Cellulomonadaceae</taxon>
        <taxon>Cellulomonas</taxon>
    </lineage>
</organism>